<reference evidence="5 6" key="1">
    <citation type="journal article" date="2023" name="Commun. Biol.">
        <title>Genome analysis of Parmales, the sister group of diatoms, reveals the evolutionary specialization of diatoms from phago-mixotrophs to photoautotrophs.</title>
        <authorList>
            <person name="Ban H."/>
            <person name="Sato S."/>
            <person name="Yoshikawa S."/>
            <person name="Yamada K."/>
            <person name="Nakamura Y."/>
            <person name="Ichinomiya M."/>
            <person name="Sato N."/>
            <person name="Blanc-Mathieu R."/>
            <person name="Endo H."/>
            <person name="Kuwata A."/>
            <person name="Ogata H."/>
        </authorList>
    </citation>
    <scope>NUCLEOTIDE SEQUENCE [LARGE SCALE GENOMIC DNA]</scope>
</reference>
<comment type="caution">
    <text evidence="5">The sequence shown here is derived from an EMBL/GenBank/DDBJ whole genome shotgun (WGS) entry which is preliminary data.</text>
</comment>
<dbReference type="InterPro" id="IPR051721">
    <property type="entry name" value="Biopterin_syn/organic_redct"/>
</dbReference>
<comment type="subcellular location">
    <subcellularLocation>
        <location evidence="1">Cytoplasm</location>
    </subcellularLocation>
</comment>
<proteinExistence type="predicted"/>
<sequence>MPPPAHLFIITGASRGFGRSLALALAERPSPSSFLLLGGRSADALERAAADVRRAAPDAAVAAHPLDLSDASALPGLAPLLAAFLPAGPPSQPPLSLTLVHNAGTLGPLQPVSAAPHLPDLLAATTANLTSYMYLSSLLLSLLPPEHVPLTQLINVSSLAARKPFPTWSVYCALKAARDMHLSTAAAELHGGSALRGCLSYAPGPMDTDMQGEIRGSGTCDAGTREYFKRAKEGGELVDPDVSAAKLAGLIGGKIGGGGYETGTHVDFYDV</sequence>
<organism evidence="5 6">
    <name type="scientific">Tetraparma gracilis</name>
    <dbReference type="NCBI Taxonomy" id="2962635"/>
    <lineage>
        <taxon>Eukaryota</taxon>
        <taxon>Sar</taxon>
        <taxon>Stramenopiles</taxon>
        <taxon>Ochrophyta</taxon>
        <taxon>Bolidophyceae</taxon>
        <taxon>Parmales</taxon>
        <taxon>Triparmaceae</taxon>
        <taxon>Tetraparma</taxon>
    </lineage>
</organism>
<dbReference type="PANTHER" id="PTHR44085">
    <property type="entry name" value="SEPIAPTERIN REDUCTASE"/>
    <property type="match status" value="1"/>
</dbReference>
<dbReference type="Gene3D" id="3.40.50.720">
    <property type="entry name" value="NAD(P)-binding Rossmann-like Domain"/>
    <property type="match status" value="1"/>
</dbReference>
<evidence type="ECO:0008006" key="7">
    <source>
        <dbReference type="Google" id="ProtNLM"/>
    </source>
</evidence>
<dbReference type="SUPFAM" id="SSF51735">
    <property type="entry name" value="NAD(P)-binding Rossmann-fold domains"/>
    <property type="match status" value="1"/>
</dbReference>
<evidence type="ECO:0000256" key="3">
    <source>
        <dbReference type="ARBA" id="ARBA00022857"/>
    </source>
</evidence>
<dbReference type="EMBL" id="BRYB01006560">
    <property type="protein sequence ID" value="GMI51748.1"/>
    <property type="molecule type" value="Genomic_DNA"/>
</dbReference>
<protein>
    <recommendedName>
        <fullName evidence="7">Sepiapterin reductase</fullName>
    </recommendedName>
</protein>
<dbReference type="InterPro" id="IPR002347">
    <property type="entry name" value="SDR_fam"/>
</dbReference>
<dbReference type="Pfam" id="PF00106">
    <property type="entry name" value="adh_short"/>
    <property type="match status" value="1"/>
</dbReference>
<evidence type="ECO:0000256" key="2">
    <source>
        <dbReference type="ARBA" id="ARBA00022490"/>
    </source>
</evidence>
<gene>
    <name evidence="5" type="ORF">TeGR_g4245</name>
</gene>
<dbReference type="InterPro" id="IPR036291">
    <property type="entry name" value="NAD(P)-bd_dom_sf"/>
</dbReference>
<keyword evidence="2" id="KW-0963">Cytoplasm</keyword>
<dbReference type="PANTHER" id="PTHR44085:SF2">
    <property type="entry name" value="SEPIAPTERIN REDUCTASE"/>
    <property type="match status" value="1"/>
</dbReference>
<evidence type="ECO:0000256" key="4">
    <source>
        <dbReference type="ARBA" id="ARBA00023002"/>
    </source>
</evidence>
<keyword evidence="6" id="KW-1185">Reference proteome</keyword>
<accession>A0ABQ6NA76</accession>
<dbReference type="Proteomes" id="UP001165060">
    <property type="component" value="Unassembled WGS sequence"/>
</dbReference>
<name>A0ABQ6NA76_9STRA</name>
<keyword evidence="3" id="KW-0521">NADP</keyword>
<evidence type="ECO:0000313" key="5">
    <source>
        <dbReference type="EMBL" id="GMI51748.1"/>
    </source>
</evidence>
<evidence type="ECO:0000256" key="1">
    <source>
        <dbReference type="ARBA" id="ARBA00004496"/>
    </source>
</evidence>
<evidence type="ECO:0000313" key="6">
    <source>
        <dbReference type="Proteomes" id="UP001165060"/>
    </source>
</evidence>
<keyword evidence="4" id="KW-0560">Oxidoreductase</keyword>